<reference evidence="2" key="1">
    <citation type="submission" date="2024-06" db="EMBL/GenBank/DDBJ databases">
        <title>Sequencing and assembly of the genome of Dyadobacter sp. strain 676, a symbiont of Cyamopsis tetragonoloba.</title>
        <authorList>
            <person name="Guro P."/>
            <person name="Sazanova A."/>
            <person name="Kuznetsova I."/>
            <person name="Belimov A."/>
            <person name="Safronova V."/>
        </authorList>
    </citation>
    <scope>NUCLEOTIDE SEQUENCE</scope>
    <source>
        <strain evidence="2">676</strain>
    </source>
</reference>
<dbReference type="InterPro" id="IPR011335">
    <property type="entry name" value="Restrct_endonuc-II-like"/>
</dbReference>
<dbReference type="RefSeq" id="WP_353721870.1">
    <property type="nucleotide sequence ID" value="NZ_CP159289.1"/>
</dbReference>
<gene>
    <name evidence="2" type="ORF">ABV298_09350</name>
</gene>
<dbReference type="Pfam" id="PF05685">
    <property type="entry name" value="Uma2"/>
    <property type="match status" value="1"/>
</dbReference>
<dbReference type="AlphaFoldDB" id="A0AAU8FT39"/>
<keyword evidence="2" id="KW-0540">Nuclease</keyword>
<dbReference type="SUPFAM" id="SSF52980">
    <property type="entry name" value="Restriction endonuclease-like"/>
    <property type="match status" value="1"/>
</dbReference>
<accession>A0AAU8FT39</accession>
<organism evidence="2">
    <name type="scientific">Dyadobacter sp. 676</name>
    <dbReference type="NCBI Taxonomy" id="3088362"/>
    <lineage>
        <taxon>Bacteria</taxon>
        <taxon>Pseudomonadati</taxon>
        <taxon>Bacteroidota</taxon>
        <taxon>Cytophagia</taxon>
        <taxon>Cytophagales</taxon>
        <taxon>Spirosomataceae</taxon>
        <taxon>Dyadobacter</taxon>
    </lineage>
</organism>
<feature type="domain" description="Putative restriction endonuclease" evidence="1">
    <location>
        <begin position="17"/>
        <end position="68"/>
    </location>
</feature>
<dbReference type="InterPro" id="IPR012296">
    <property type="entry name" value="Nuclease_put_TT1808"/>
</dbReference>
<dbReference type="Gene3D" id="3.90.1570.10">
    <property type="entry name" value="tt1808, chain A"/>
    <property type="match status" value="1"/>
</dbReference>
<evidence type="ECO:0000259" key="1">
    <source>
        <dbReference type="Pfam" id="PF05685"/>
    </source>
</evidence>
<name>A0AAU8FT39_9BACT</name>
<evidence type="ECO:0000313" key="2">
    <source>
        <dbReference type="EMBL" id="XCH26580.1"/>
    </source>
</evidence>
<proteinExistence type="predicted"/>
<dbReference type="GO" id="GO:0004519">
    <property type="term" value="F:endonuclease activity"/>
    <property type="evidence" value="ECO:0007669"/>
    <property type="project" value="UniProtKB-KW"/>
</dbReference>
<dbReference type="InterPro" id="IPR008538">
    <property type="entry name" value="Uma2"/>
</dbReference>
<keyword evidence="2" id="KW-0378">Hydrolase</keyword>
<sequence length="87" mass="9889">MALFSGKQIDASAKSDEEPIPEFLIEVISPTDDAEKVEEKLAEYFSSSVKVVWHIYPDNEVVRLFFKKCQNLHRTGHLFGISGDGRF</sequence>
<keyword evidence="2" id="KW-0255">Endonuclease</keyword>
<dbReference type="EMBL" id="CP159289">
    <property type="protein sequence ID" value="XCH26580.1"/>
    <property type="molecule type" value="Genomic_DNA"/>
</dbReference>
<protein>
    <submittedName>
        <fullName evidence="2">Uma2 family endonuclease</fullName>
    </submittedName>
</protein>
<dbReference type="CDD" id="cd06260">
    <property type="entry name" value="DUF820-like"/>
    <property type="match status" value="1"/>
</dbReference>